<comment type="caution">
    <text evidence="3">The sequence shown here is derived from an EMBL/GenBank/DDBJ whole genome shotgun (WGS) entry which is preliminary data.</text>
</comment>
<feature type="transmembrane region" description="Helical" evidence="1">
    <location>
        <begin position="54"/>
        <end position="76"/>
    </location>
</feature>
<dbReference type="PANTHER" id="PTHR30007">
    <property type="entry name" value="PHP DOMAIN PROTEIN"/>
    <property type="match status" value="1"/>
</dbReference>
<keyword evidence="4" id="KW-1185">Reference proteome</keyword>
<accession>A0ABS4BNP8</accession>
<sequence>MPWTEIARRDYARNNARYSSDLTDREWAVIEPLLPAVKRIGRSRTTDLREGMNAILYLASGGCAWSLFAVGFPAALDRAALFPCLSRYRPASSDQCRPRHRCP</sequence>
<keyword evidence="1" id="KW-1133">Transmembrane helix</keyword>
<evidence type="ECO:0000313" key="4">
    <source>
        <dbReference type="Proteomes" id="UP000678276"/>
    </source>
</evidence>
<dbReference type="Pfam" id="PF13340">
    <property type="entry name" value="DUF4096"/>
    <property type="match status" value="1"/>
</dbReference>
<evidence type="ECO:0000256" key="1">
    <source>
        <dbReference type="SAM" id="Phobius"/>
    </source>
</evidence>
<gene>
    <name evidence="3" type="ORF">J6595_19360</name>
</gene>
<keyword evidence="1" id="KW-0812">Transmembrane</keyword>
<protein>
    <submittedName>
        <fullName evidence="3">Transposase</fullName>
    </submittedName>
</protein>
<reference evidence="3 4" key="1">
    <citation type="submission" date="2021-04" db="EMBL/GenBank/DDBJ databases">
        <title>Whole genome sequence of Jiella sp. KSK16Y-1.</title>
        <authorList>
            <person name="Tuo L."/>
        </authorList>
    </citation>
    <scope>NUCLEOTIDE SEQUENCE [LARGE SCALE GENOMIC DNA]</scope>
    <source>
        <strain evidence="3 4">KSK16Y-1</strain>
    </source>
</reference>
<dbReference type="PANTHER" id="PTHR30007:SF0">
    <property type="entry name" value="TRANSPOSASE"/>
    <property type="match status" value="1"/>
</dbReference>
<dbReference type="Proteomes" id="UP000678276">
    <property type="component" value="Unassembled WGS sequence"/>
</dbReference>
<evidence type="ECO:0000313" key="3">
    <source>
        <dbReference type="EMBL" id="MBP0617750.1"/>
    </source>
</evidence>
<dbReference type="EMBL" id="JAGJCF010000020">
    <property type="protein sequence ID" value="MBP0617750.1"/>
    <property type="molecule type" value="Genomic_DNA"/>
</dbReference>
<organism evidence="3 4">
    <name type="scientific">Jiella mangrovi</name>
    <dbReference type="NCBI Taxonomy" id="2821407"/>
    <lineage>
        <taxon>Bacteria</taxon>
        <taxon>Pseudomonadati</taxon>
        <taxon>Pseudomonadota</taxon>
        <taxon>Alphaproteobacteria</taxon>
        <taxon>Hyphomicrobiales</taxon>
        <taxon>Aurantimonadaceae</taxon>
        <taxon>Jiella</taxon>
    </lineage>
</organism>
<proteinExistence type="predicted"/>
<dbReference type="InterPro" id="IPR025161">
    <property type="entry name" value="IS402-like_dom"/>
</dbReference>
<feature type="domain" description="Insertion element IS402-like" evidence="2">
    <location>
        <begin position="22"/>
        <end position="73"/>
    </location>
</feature>
<evidence type="ECO:0000259" key="2">
    <source>
        <dbReference type="Pfam" id="PF13340"/>
    </source>
</evidence>
<keyword evidence="1" id="KW-0472">Membrane</keyword>
<name>A0ABS4BNP8_9HYPH</name>